<evidence type="ECO:0000313" key="2">
    <source>
        <dbReference type="EMBL" id="RFA34411.1"/>
    </source>
</evidence>
<dbReference type="AlphaFoldDB" id="A0A3E0WQH4"/>
<dbReference type="SUPFAM" id="SSF109604">
    <property type="entry name" value="HD-domain/PDEase-like"/>
    <property type="match status" value="1"/>
</dbReference>
<comment type="caution">
    <text evidence="2">The sequence shown here is derived from an EMBL/GenBank/DDBJ whole genome shotgun (WGS) entry which is preliminary data.</text>
</comment>
<name>A0A3E0WQH4_9GAMM</name>
<feature type="domain" description="HD" evidence="1">
    <location>
        <begin position="29"/>
        <end position="141"/>
    </location>
</feature>
<gene>
    <name evidence="2" type="ORF">CAL65_15345</name>
</gene>
<dbReference type="OrthoDB" id="9812744at2"/>
<dbReference type="SMART" id="SM00471">
    <property type="entry name" value="HDc"/>
    <property type="match status" value="1"/>
</dbReference>
<evidence type="ECO:0000313" key="3">
    <source>
        <dbReference type="Proteomes" id="UP000256763"/>
    </source>
</evidence>
<dbReference type="InterPro" id="IPR003607">
    <property type="entry name" value="HD/PDEase_dom"/>
</dbReference>
<dbReference type="RefSeq" id="WP_116303008.1">
    <property type="nucleotide sequence ID" value="NZ_NFZV01000016.1"/>
</dbReference>
<dbReference type="InterPro" id="IPR006674">
    <property type="entry name" value="HD_domain"/>
</dbReference>
<evidence type="ECO:0000259" key="1">
    <source>
        <dbReference type="PROSITE" id="PS51831"/>
    </source>
</evidence>
<dbReference type="Pfam" id="PF12917">
    <property type="entry name" value="YfbR-like"/>
    <property type="match status" value="1"/>
</dbReference>
<accession>A0A3E0WQH4</accession>
<keyword evidence="3" id="KW-1185">Reference proteome</keyword>
<dbReference type="EMBL" id="NFZW01000016">
    <property type="protein sequence ID" value="RFA34411.1"/>
    <property type="molecule type" value="Genomic_DNA"/>
</dbReference>
<dbReference type="Gene3D" id="1.10.3210.10">
    <property type="entry name" value="Hypothetical protein af1432"/>
    <property type="match status" value="1"/>
</dbReference>
<organism evidence="2 3">
    <name type="scientific">Alkalilimnicola ehrlichii</name>
    <dbReference type="NCBI Taxonomy" id="351052"/>
    <lineage>
        <taxon>Bacteria</taxon>
        <taxon>Pseudomonadati</taxon>
        <taxon>Pseudomonadota</taxon>
        <taxon>Gammaproteobacteria</taxon>
        <taxon>Chromatiales</taxon>
        <taxon>Ectothiorhodospiraceae</taxon>
        <taxon>Alkalilimnicola</taxon>
    </lineage>
</organism>
<proteinExistence type="predicted"/>
<sequence>MSSHFFAYLSKLRWIRRWGLKRNAIDENVMEHSWEVATLAHALALIHKRDFGGQVDPNAVATAALYHDASEVITGDLPSPVKYHNRDITQAYKALERAAERDLLNLLPERLRQDYRELLLEDELPALHHKLIKAADTLAAYIKCQAELRAGNPEFADAAEDLRQRLSALDMPEVHVFLDTFLPSYQLTLDQLLNRK</sequence>
<dbReference type="CDD" id="cd00077">
    <property type="entry name" value="HDc"/>
    <property type="match status" value="1"/>
</dbReference>
<dbReference type="Proteomes" id="UP000256763">
    <property type="component" value="Unassembled WGS sequence"/>
</dbReference>
<dbReference type="PROSITE" id="PS51831">
    <property type="entry name" value="HD"/>
    <property type="match status" value="1"/>
</dbReference>
<protein>
    <submittedName>
        <fullName evidence="2">5'-deoxynucleotidase</fullName>
    </submittedName>
</protein>
<reference evidence="3" key="1">
    <citation type="submission" date="2017-05" db="EMBL/GenBank/DDBJ databases">
        <authorList>
            <person name="Sharma S."/>
            <person name="Sidhu C."/>
            <person name="Pinnaka A.K."/>
        </authorList>
    </citation>
    <scope>NUCLEOTIDE SEQUENCE [LARGE SCALE GENOMIC DNA]</scope>
    <source>
        <strain evidence="3">AK93</strain>
    </source>
</reference>
<dbReference type="NCBIfam" id="NF003009">
    <property type="entry name" value="PRK03826.1"/>
    <property type="match status" value="1"/>
</dbReference>